<name>A0A6P7IZB0_9TELE</name>
<dbReference type="GO" id="GO:0045893">
    <property type="term" value="P:positive regulation of DNA-templated transcription"/>
    <property type="evidence" value="ECO:0007669"/>
    <property type="project" value="InterPro"/>
</dbReference>
<dbReference type="PANTHER" id="PTHR11267:SF181">
    <property type="entry name" value="OPTOMOTOR-BLIND PROTEIN"/>
    <property type="match status" value="1"/>
</dbReference>
<feature type="region of interest" description="Disordered" evidence="7">
    <location>
        <begin position="528"/>
        <end position="550"/>
    </location>
</feature>
<keyword evidence="2" id="KW-0805">Transcription regulation</keyword>
<feature type="compositionally biased region" description="Basic and acidic residues" evidence="7">
    <location>
        <begin position="540"/>
        <end position="550"/>
    </location>
</feature>
<feature type="compositionally biased region" description="Acidic residues" evidence="7">
    <location>
        <begin position="318"/>
        <end position="329"/>
    </location>
</feature>
<dbReference type="Pfam" id="PF00907">
    <property type="entry name" value="T-box"/>
    <property type="match status" value="1"/>
</dbReference>
<evidence type="ECO:0000259" key="8">
    <source>
        <dbReference type="PROSITE" id="PS50252"/>
    </source>
</evidence>
<dbReference type="PRINTS" id="PR00938">
    <property type="entry name" value="BRACHYURY"/>
</dbReference>
<reference evidence="10" key="1">
    <citation type="submission" date="2025-08" db="UniProtKB">
        <authorList>
            <consortium name="RefSeq"/>
        </authorList>
    </citation>
    <scope>IDENTIFICATION</scope>
</reference>
<accession>A0A6P7IZB0</accession>
<dbReference type="FunFam" id="2.60.40.820:FF:000003">
    <property type="entry name" value="T-box transcription factor TBX3"/>
    <property type="match status" value="1"/>
</dbReference>
<dbReference type="InterPro" id="IPR002070">
    <property type="entry name" value="TF_Brachyury"/>
</dbReference>
<dbReference type="CDD" id="cd20188">
    <property type="entry name" value="T-box_TBX2_3-like"/>
    <property type="match status" value="1"/>
</dbReference>
<dbReference type="InterPro" id="IPR048387">
    <property type="entry name" value="TBX2_3_RD"/>
</dbReference>
<proteinExistence type="predicted"/>
<sequence>MRSFSKLCVPGEVPQTFPVRDAALRGTLLTGPSLLPAIALSSRGPSDPNLDSSAEPMIHTEPSAMLCRPSEIVDCSGEMAEDEPKVFLDSSDLWRQFHKCGTEMVITKSGRRMFPPLKARCIGMDGKAKYILLMDIVAADDCRYKFHNSRWMVAGKADPEMPKRMYIHPDSPATGEQWMSKVVSFHKLKLTNNISDKHGFTILNSMHKYQPRFHIVKANDILKLPYSTFRTYVFCETEFIAVTAYQNDKITQLKIDNNPFAKGFRDTGNGRREKRKLQHSSQRSKEMRMTDVKSEPVKDSSPQYSDNSKSSDAHESDSEKDDNDAENLEQEMPGTHQETETDLMSTTERTVQSPQEAMDPISVTAEGVGICQTQDSVEEPLCKSHSGFALSCVYSPDLNRRVLDPSCLFHPAQVNNWYSCATMDRAVPCGLNLAAPARTPFPMCRQQHALVQDLMSLSHFGGFLFYPYPGISAASAQYLLPPLQPRVDFRGCPGISSQDYFTSVMASPAGDSGFKCLTPELLMLPKTEQNTSMDQPGSDCGHEKGEGTDF</sequence>
<dbReference type="GO" id="GO:0000785">
    <property type="term" value="C:chromatin"/>
    <property type="evidence" value="ECO:0007669"/>
    <property type="project" value="TreeGrafter"/>
</dbReference>
<comment type="subcellular location">
    <subcellularLocation>
        <location evidence="1 6">Nucleus</location>
    </subcellularLocation>
</comment>
<dbReference type="PROSITE" id="PS01283">
    <property type="entry name" value="TBOX_1"/>
    <property type="match status" value="1"/>
</dbReference>
<organism evidence="9 10">
    <name type="scientific">Parambassis ranga</name>
    <name type="common">Indian glassy fish</name>
    <dbReference type="NCBI Taxonomy" id="210632"/>
    <lineage>
        <taxon>Eukaryota</taxon>
        <taxon>Metazoa</taxon>
        <taxon>Chordata</taxon>
        <taxon>Craniata</taxon>
        <taxon>Vertebrata</taxon>
        <taxon>Euteleostomi</taxon>
        <taxon>Actinopterygii</taxon>
        <taxon>Neopterygii</taxon>
        <taxon>Teleostei</taxon>
        <taxon>Neoteleostei</taxon>
        <taxon>Acanthomorphata</taxon>
        <taxon>Ovalentaria</taxon>
        <taxon>Ambassidae</taxon>
        <taxon>Parambassis</taxon>
    </lineage>
</organism>
<dbReference type="Proteomes" id="UP000515145">
    <property type="component" value="Chromosome 9"/>
</dbReference>
<dbReference type="AlphaFoldDB" id="A0A6P7IZB0"/>
<protein>
    <submittedName>
        <fullName evidence="10">T-box transcription factor TBX3-like</fullName>
    </submittedName>
</protein>
<evidence type="ECO:0000256" key="1">
    <source>
        <dbReference type="ARBA" id="ARBA00004123"/>
    </source>
</evidence>
<evidence type="ECO:0000256" key="6">
    <source>
        <dbReference type="PROSITE-ProRule" id="PRU00201"/>
    </source>
</evidence>
<dbReference type="GO" id="GO:0000978">
    <property type="term" value="F:RNA polymerase II cis-regulatory region sequence-specific DNA binding"/>
    <property type="evidence" value="ECO:0007669"/>
    <property type="project" value="InterPro"/>
</dbReference>
<dbReference type="OrthoDB" id="7442607at2759"/>
<dbReference type="InterPro" id="IPR008967">
    <property type="entry name" value="p53-like_TF_DNA-bd_sf"/>
</dbReference>
<comment type="caution">
    <text evidence="6">Lacks conserved residue(s) required for the propagation of feature annotation.</text>
</comment>
<keyword evidence="3 6" id="KW-0238">DNA-binding</keyword>
<dbReference type="InterPro" id="IPR018186">
    <property type="entry name" value="TF_T-box_CS"/>
</dbReference>
<dbReference type="GO" id="GO:0001708">
    <property type="term" value="P:cell fate specification"/>
    <property type="evidence" value="ECO:0007669"/>
    <property type="project" value="TreeGrafter"/>
</dbReference>
<feature type="region of interest" description="Disordered" evidence="7">
    <location>
        <begin position="259"/>
        <end position="357"/>
    </location>
</feature>
<dbReference type="PROSITE" id="PS50252">
    <property type="entry name" value="TBOX_3"/>
    <property type="match status" value="1"/>
</dbReference>
<dbReference type="PROSITE" id="PS01264">
    <property type="entry name" value="TBOX_2"/>
    <property type="match status" value="1"/>
</dbReference>
<evidence type="ECO:0000256" key="7">
    <source>
        <dbReference type="SAM" id="MobiDB-lite"/>
    </source>
</evidence>
<dbReference type="Pfam" id="PF20627">
    <property type="entry name" value="TBX2-3_RD"/>
    <property type="match status" value="1"/>
</dbReference>
<dbReference type="InterPro" id="IPR036960">
    <property type="entry name" value="T-box_sf"/>
</dbReference>
<dbReference type="Gene3D" id="2.60.40.820">
    <property type="entry name" value="Transcription factor, T-box"/>
    <property type="match status" value="1"/>
</dbReference>
<gene>
    <name evidence="10" type="primary">LOC114441098</name>
</gene>
<dbReference type="GO" id="GO:0005634">
    <property type="term" value="C:nucleus"/>
    <property type="evidence" value="ECO:0007669"/>
    <property type="project" value="UniProtKB-SubCell"/>
</dbReference>
<feature type="compositionally biased region" description="Basic and acidic residues" evidence="7">
    <location>
        <begin position="283"/>
        <end position="298"/>
    </location>
</feature>
<keyword evidence="4" id="KW-0804">Transcription</keyword>
<keyword evidence="5 6" id="KW-0539">Nucleus</keyword>
<evidence type="ECO:0000256" key="5">
    <source>
        <dbReference type="ARBA" id="ARBA00023242"/>
    </source>
</evidence>
<dbReference type="PANTHER" id="PTHR11267">
    <property type="entry name" value="T-BOX PROTEIN-RELATED"/>
    <property type="match status" value="1"/>
</dbReference>
<evidence type="ECO:0000256" key="3">
    <source>
        <dbReference type="ARBA" id="ARBA00023125"/>
    </source>
</evidence>
<evidence type="ECO:0000313" key="10">
    <source>
        <dbReference type="RefSeq" id="XP_028269678.1"/>
    </source>
</evidence>
<dbReference type="SMART" id="SM00425">
    <property type="entry name" value="TBOX"/>
    <property type="match status" value="1"/>
</dbReference>
<dbReference type="InterPro" id="IPR046360">
    <property type="entry name" value="T-box_DNA-bd"/>
</dbReference>
<evidence type="ECO:0000313" key="9">
    <source>
        <dbReference type="Proteomes" id="UP000515145"/>
    </source>
</evidence>
<dbReference type="GO" id="GO:0000981">
    <property type="term" value="F:DNA-binding transcription factor activity, RNA polymerase II-specific"/>
    <property type="evidence" value="ECO:0007669"/>
    <property type="project" value="TreeGrafter"/>
</dbReference>
<dbReference type="InterPro" id="IPR001699">
    <property type="entry name" value="TF_T-box"/>
</dbReference>
<dbReference type="InParanoid" id="A0A6P7IZB0"/>
<evidence type="ECO:0000256" key="2">
    <source>
        <dbReference type="ARBA" id="ARBA00023015"/>
    </source>
</evidence>
<dbReference type="SUPFAM" id="SSF49417">
    <property type="entry name" value="p53-like transcription factors"/>
    <property type="match status" value="1"/>
</dbReference>
<evidence type="ECO:0000256" key="4">
    <source>
        <dbReference type="ARBA" id="ARBA00023163"/>
    </source>
</evidence>
<dbReference type="GeneID" id="114441098"/>
<feature type="domain" description="T-box" evidence="8">
    <location>
        <begin position="88"/>
        <end position="266"/>
    </location>
</feature>
<feature type="compositionally biased region" description="Polar residues" evidence="7">
    <location>
        <begin position="342"/>
        <end position="355"/>
    </location>
</feature>
<dbReference type="PRINTS" id="PR00937">
    <property type="entry name" value="TBOX"/>
</dbReference>
<keyword evidence="9" id="KW-1185">Reference proteome</keyword>
<dbReference type="RefSeq" id="XP_028269678.1">
    <property type="nucleotide sequence ID" value="XM_028413877.1"/>
</dbReference>